<organism evidence="1 2">
    <name type="scientific">Allostreptomyces psammosilenae</name>
    <dbReference type="NCBI Taxonomy" id="1892865"/>
    <lineage>
        <taxon>Bacteria</taxon>
        <taxon>Bacillati</taxon>
        <taxon>Actinomycetota</taxon>
        <taxon>Actinomycetes</taxon>
        <taxon>Kitasatosporales</taxon>
        <taxon>Streptomycetaceae</taxon>
        <taxon>Allostreptomyces</taxon>
    </lineage>
</organism>
<dbReference type="RefSeq" id="WP_179813349.1">
    <property type="nucleotide sequence ID" value="NZ_JACBZD010000001.1"/>
</dbReference>
<evidence type="ECO:0000313" key="2">
    <source>
        <dbReference type="Proteomes" id="UP000567795"/>
    </source>
</evidence>
<accession>A0A852ZQ09</accession>
<dbReference type="EMBL" id="JACBZD010000001">
    <property type="protein sequence ID" value="NYI04459.1"/>
    <property type="molecule type" value="Genomic_DNA"/>
</dbReference>
<sequence>MTGGSTAVDHPDTVLVKLRDAVASHTLVRIRRDLPGTETLHGFVLAATEDRVLLARYPEDELAGYALLRTRDVVRVKRLADADSPRVEALRVAGPWPPPAPDVPVPLDADPAELLAALAAGYGRIAVYQEEDDPDRVVVGWPEHFRRRSFEMRAATPGREHSRHRYGDVTRIDFGWPEESPRP</sequence>
<protein>
    <submittedName>
        <fullName evidence="1">Uncharacterized protein</fullName>
    </submittedName>
</protein>
<dbReference type="Proteomes" id="UP000567795">
    <property type="component" value="Unassembled WGS sequence"/>
</dbReference>
<dbReference type="AlphaFoldDB" id="A0A852ZQ09"/>
<name>A0A852ZQ09_9ACTN</name>
<reference evidence="1 2" key="1">
    <citation type="submission" date="2020-07" db="EMBL/GenBank/DDBJ databases">
        <title>Sequencing the genomes of 1000 actinobacteria strains.</title>
        <authorList>
            <person name="Klenk H.-P."/>
        </authorList>
    </citation>
    <scope>NUCLEOTIDE SEQUENCE [LARGE SCALE GENOMIC DNA]</scope>
    <source>
        <strain evidence="1 2">DSM 42178</strain>
    </source>
</reference>
<evidence type="ECO:0000313" key="1">
    <source>
        <dbReference type="EMBL" id="NYI04459.1"/>
    </source>
</evidence>
<proteinExistence type="predicted"/>
<keyword evidence="2" id="KW-1185">Reference proteome</keyword>
<gene>
    <name evidence="1" type="ORF">FHU37_001402</name>
</gene>
<comment type="caution">
    <text evidence="1">The sequence shown here is derived from an EMBL/GenBank/DDBJ whole genome shotgun (WGS) entry which is preliminary data.</text>
</comment>